<dbReference type="AlphaFoldDB" id="A0A7Y0A2W4"/>
<protein>
    <submittedName>
        <fullName evidence="1">Uncharacterized protein</fullName>
    </submittedName>
</protein>
<dbReference type="EMBL" id="JABBFZ010000047">
    <property type="protein sequence ID" value="NML35516.1"/>
    <property type="molecule type" value="Genomic_DNA"/>
</dbReference>
<organism evidence="1 2">
    <name type="scientific">Paraburkholderia antibiotica</name>
    <dbReference type="NCBI Taxonomy" id="2728839"/>
    <lineage>
        <taxon>Bacteria</taxon>
        <taxon>Pseudomonadati</taxon>
        <taxon>Pseudomonadota</taxon>
        <taxon>Betaproteobacteria</taxon>
        <taxon>Burkholderiales</taxon>
        <taxon>Burkholderiaceae</taxon>
        <taxon>Paraburkholderia</taxon>
    </lineage>
</organism>
<keyword evidence="2" id="KW-1185">Reference proteome</keyword>
<evidence type="ECO:0000313" key="1">
    <source>
        <dbReference type="EMBL" id="NML35516.1"/>
    </source>
</evidence>
<gene>
    <name evidence="1" type="ORF">HHL14_32495</name>
</gene>
<dbReference type="Proteomes" id="UP000583127">
    <property type="component" value="Unassembled WGS sequence"/>
</dbReference>
<dbReference type="RefSeq" id="WP_169501691.1">
    <property type="nucleotide sequence ID" value="NZ_JABBFZ010000047.1"/>
</dbReference>
<reference evidence="1 2" key="1">
    <citation type="submission" date="2020-04" db="EMBL/GenBank/DDBJ databases">
        <title>Paraburkholderia sp. G-4-1-8 isolated from soil.</title>
        <authorList>
            <person name="Dahal R.H."/>
        </authorList>
    </citation>
    <scope>NUCLEOTIDE SEQUENCE [LARGE SCALE GENOMIC DNA]</scope>
    <source>
        <strain evidence="1 2">G-4-1-8</strain>
    </source>
</reference>
<evidence type="ECO:0000313" key="2">
    <source>
        <dbReference type="Proteomes" id="UP000583127"/>
    </source>
</evidence>
<name>A0A7Y0A2W4_9BURK</name>
<accession>A0A7Y0A2W4</accession>
<sequence>MSVSTIPNPKKIFSKKFIYQDCLDVDLLLQHTETPEAYPLIYRQHQIESWKLAFPHGNLLALWIGCAVFVKNYVKNAVEKSREENFFTCIAFSMYEPDDEEILIPKIYVANAERKSQISDALRKVAFNKESARIFEIKAAFEACGVLNDFSFYEDRFDDPSGDGKIMWLYCIQSD</sequence>
<proteinExistence type="predicted"/>
<comment type="caution">
    <text evidence="1">The sequence shown here is derived from an EMBL/GenBank/DDBJ whole genome shotgun (WGS) entry which is preliminary data.</text>
</comment>